<dbReference type="AlphaFoldDB" id="A0A7X2TP02"/>
<accession>A0A7X2TP02</accession>
<comment type="caution">
    <text evidence="2">The sequence shown here is derived from an EMBL/GenBank/DDBJ whole genome shotgun (WGS) entry which is preliminary data.</text>
</comment>
<sequence length="588" mass="66322">MVKMPQITRQGLIKKELPSFKEMQLYAEQVSEGWKIGRSPFMDAHGIKSEREYKEQCKKTGKIMRHAHIGYNSAEETIAAIQYIYRELQARNASLDRFGICLDVQMGVPEEQRQNIPRGAGLVFQSEEEWIRVAQAAPVMVHFGDNMIGTLNSIENLRLAFAAGGTTIGNVSHYYTYEYPFPYDLNLRTERMVEAFCIMGLYKDRGMLVHSNLDDGFGALFHDLADTLGWAKLEKHIVEDLIGAKLGHCFGNLYSDPVLRIAFSFALDDINGHDSCGTMIYGNTTDFDTDFRKNYSVTNGYLLGDMIGQIHRPTGHALNAVPVSEAARIPSRDEILEAQIMSNELERYARMYEPYMDWEKIESCEKKLLEGAEVFYHNTLQELDRIGIDLENPAEIMLALKRLGPDYLERYCGAGKVREEERIPVWPTDMVKKITKIKENALRHISQGELTGTRLVICSTDVHEFGKNIVGSVLKKAGASVHDIGTDASPAEIAETAIETDSQYIVVSTFNGVAKTFARNLLDTLGKYQLDVPVFMGGLLNENREDGNLPVDVTEELKQMGIICTKKAEEIVEIMKERNKTARDRKTT</sequence>
<dbReference type="GO" id="GO:0031419">
    <property type="term" value="F:cobalamin binding"/>
    <property type="evidence" value="ECO:0007669"/>
    <property type="project" value="InterPro"/>
</dbReference>
<keyword evidence="3" id="KW-1185">Reference proteome</keyword>
<evidence type="ECO:0000313" key="2">
    <source>
        <dbReference type="EMBL" id="MST81296.1"/>
    </source>
</evidence>
<evidence type="ECO:0000313" key="3">
    <source>
        <dbReference type="Proteomes" id="UP000466864"/>
    </source>
</evidence>
<reference evidence="2 3" key="1">
    <citation type="submission" date="2019-08" db="EMBL/GenBank/DDBJ databases">
        <title>In-depth cultivation of the pig gut microbiome towards novel bacterial diversity and tailored functional studies.</title>
        <authorList>
            <person name="Wylensek D."/>
            <person name="Hitch T.C.A."/>
            <person name="Clavel T."/>
        </authorList>
    </citation>
    <scope>NUCLEOTIDE SEQUENCE [LARGE SCALE GENOMIC DNA]</scope>
    <source>
        <strain evidence="2 3">Oil+RF-744-WCA-WT-13</strain>
    </source>
</reference>
<dbReference type="EMBL" id="VUMV01000002">
    <property type="protein sequence ID" value="MST81296.1"/>
    <property type="molecule type" value="Genomic_DNA"/>
</dbReference>
<feature type="domain" description="B12-binding" evidence="1">
    <location>
        <begin position="450"/>
        <end position="585"/>
    </location>
</feature>
<dbReference type="GO" id="GO:0046872">
    <property type="term" value="F:metal ion binding"/>
    <property type="evidence" value="ECO:0007669"/>
    <property type="project" value="InterPro"/>
</dbReference>
<dbReference type="PROSITE" id="PS51332">
    <property type="entry name" value="B12_BINDING"/>
    <property type="match status" value="1"/>
</dbReference>
<dbReference type="Gene3D" id="3.40.50.280">
    <property type="entry name" value="Cobalamin-binding domain"/>
    <property type="match status" value="1"/>
</dbReference>
<protein>
    <submittedName>
        <fullName evidence="2">Methylmalonyl-CoA mutase</fullName>
    </submittedName>
</protein>
<dbReference type="InterPro" id="IPR006158">
    <property type="entry name" value="Cobalamin-bd"/>
</dbReference>
<organism evidence="2 3">
    <name type="scientific">Bilifractor porci</name>
    <dbReference type="NCBI Taxonomy" id="2606636"/>
    <lineage>
        <taxon>Bacteria</taxon>
        <taxon>Bacillati</taxon>
        <taxon>Bacillota</taxon>
        <taxon>Clostridia</taxon>
        <taxon>Lachnospirales</taxon>
        <taxon>Lachnospiraceae</taxon>
        <taxon>Bilifractor</taxon>
    </lineage>
</organism>
<name>A0A7X2TP02_9FIRM</name>
<dbReference type="Proteomes" id="UP000466864">
    <property type="component" value="Unassembled WGS sequence"/>
</dbReference>
<dbReference type="SUPFAM" id="SSF52242">
    <property type="entry name" value="Cobalamin (vitamin B12)-binding domain"/>
    <property type="match status" value="1"/>
</dbReference>
<proteinExistence type="predicted"/>
<evidence type="ECO:0000259" key="1">
    <source>
        <dbReference type="PROSITE" id="PS51332"/>
    </source>
</evidence>
<dbReference type="Pfam" id="PF02310">
    <property type="entry name" value="B12-binding"/>
    <property type="match status" value="1"/>
</dbReference>
<gene>
    <name evidence="2" type="ORF">FYJ60_03060</name>
</gene>
<dbReference type="InterPro" id="IPR036724">
    <property type="entry name" value="Cobalamin-bd_sf"/>
</dbReference>